<keyword evidence="1" id="KW-0812">Transmembrane</keyword>
<sequence length="168" mass="17707">MPSPSASTPHESSHDGGLGGIVFVSGLSSHYVWSSSPVDSKVLLRFTVRNDAKSSIDSTAEFWATSPVGSRIGTSHKLPISALKPNETRVVETSLSGFGQWTAIHTHVKFSPPKIVDGKKLSSVTRDSFVVVPPVVAIGCGGALAVIALLGVRFAWLARLALIFRSVG</sequence>
<evidence type="ECO:0000256" key="1">
    <source>
        <dbReference type="SAM" id="Phobius"/>
    </source>
</evidence>
<evidence type="ECO:0008006" key="4">
    <source>
        <dbReference type="Google" id="ProtNLM"/>
    </source>
</evidence>
<accession>A0A934SKY3</accession>
<dbReference type="Proteomes" id="UP000636458">
    <property type="component" value="Unassembled WGS sequence"/>
</dbReference>
<dbReference type="EMBL" id="JAEPES010000004">
    <property type="protein sequence ID" value="MBK4348607.1"/>
    <property type="molecule type" value="Genomic_DNA"/>
</dbReference>
<keyword evidence="1" id="KW-1133">Transmembrane helix</keyword>
<comment type="caution">
    <text evidence="2">The sequence shown here is derived from an EMBL/GenBank/DDBJ whole genome shotgun (WGS) entry which is preliminary data.</text>
</comment>
<reference evidence="2" key="1">
    <citation type="submission" date="2021-01" db="EMBL/GenBank/DDBJ databases">
        <title>Lacisediminihabitans sp. nov. strain G11-30, isolated from Antarctic Soil.</title>
        <authorList>
            <person name="Li J."/>
        </authorList>
    </citation>
    <scope>NUCLEOTIDE SEQUENCE</scope>
    <source>
        <strain evidence="2">G11-30</strain>
    </source>
</reference>
<protein>
    <recommendedName>
        <fullName evidence="4">DUF916 domain-containing protein</fullName>
    </recommendedName>
</protein>
<organism evidence="2 3">
    <name type="scientific">Lacisediminihabitans changchengi</name>
    <dbReference type="NCBI Taxonomy" id="2787634"/>
    <lineage>
        <taxon>Bacteria</taxon>
        <taxon>Bacillati</taxon>
        <taxon>Actinomycetota</taxon>
        <taxon>Actinomycetes</taxon>
        <taxon>Micrococcales</taxon>
        <taxon>Microbacteriaceae</taxon>
        <taxon>Lacisediminihabitans</taxon>
    </lineage>
</organism>
<evidence type="ECO:0000313" key="2">
    <source>
        <dbReference type="EMBL" id="MBK4348607.1"/>
    </source>
</evidence>
<proteinExistence type="predicted"/>
<gene>
    <name evidence="2" type="ORF">IV501_13270</name>
</gene>
<keyword evidence="3" id="KW-1185">Reference proteome</keyword>
<evidence type="ECO:0000313" key="3">
    <source>
        <dbReference type="Proteomes" id="UP000636458"/>
    </source>
</evidence>
<feature type="transmembrane region" description="Helical" evidence="1">
    <location>
        <begin position="129"/>
        <end position="156"/>
    </location>
</feature>
<dbReference type="AlphaFoldDB" id="A0A934SKY3"/>
<keyword evidence="1" id="KW-0472">Membrane</keyword>
<dbReference type="RefSeq" id="WP_200556797.1">
    <property type="nucleotide sequence ID" value="NZ_JAEPES010000004.1"/>
</dbReference>
<name>A0A934SKY3_9MICO</name>